<keyword evidence="2" id="KW-1185">Reference proteome</keyword>
<evidence type="ECO:0000313" key="1">
    <source>
        <dbReference type="EMBL" id="KAJ8921315.1"/>
    </source>
</evidence>
<dbReference type="EMBL" id="JANEYG010000011">
    <property type="protein sequence ID" value="KAJ8921315.1"/>
    <property type="molecule type" value="Genomic_DNA"/>
</dbReference>
<gene>
    <name evidence="1" type="ORF">NQ315_013789</name>
</gene>
<dbReference type="AlphaFoldDB" id="A0AAV8W4R3"/>
<proteinExistence type="predicted"/>
<accession>A0AAV8W4R3</accession>
<reference evidence="1 2" key="1">
    <citation type="journal article" date="2023" name="Insect Mol. Biol.">
        <title>Genome sequencing provides insights into the evolution of gene families encoding plant cell wall-degrading enzymes in longhorned beetles.</title>
        <authorList>
            <person name="Shin N.R."/>
            <person name="Okamura Y."/>
            <person name="Kirsch R."/>
            <person name="Pauchet Y."/>
        </authorList>
    </citation>
    <scope>NUCLEOTIDE SEQUENCE [LARGE SCALE GENOMIC DNA]</scope>
    <source>
        <strain evidence="1">EAD_L_NR</strain>
    </source>
</reference>
<protein>
    <submittedName>
        <fullName evidence="1">Uncharacterized protein</fullName>
    </submittedName>
</protein>
<dbReference type="Proteomes" id="UP001159042">
    <property type="component" value="Unassembled WGS sequence"/>
</dbReference>
<organism evidence="1 2">
    <name type="scientific">Exocentrus adspersus</name>
    <dbReference type="NCBI Taxonomy" id="1586481"/>
    <lineage>
        <taxon>Eukaryota</taxon>
        <taxon>Metazoa</taxon>
        <taxon>Ecdysozoa</taxon>
        <taxon>Arthropoda</taxon>
        <taxon>Hexapoda</taxon>
        <taxon>Insecta</taxon>
        <taxon>Pterygota</taxon>
        <taxon>Neoptera</taxon>
        <taxon>Endopterygota</taxon>
        <taxon>Coleoptera</taxon>
        <taxon>Polyphaga</taxon>
        <taxon>Cucujiformia</taxon>
        <taxon>Chrysomeloidea</taxon>
        <taxon>Cerambycidae</taxon>
        <taxon>Lamiinae</taxon>
        <taxon>Acanthocinini</taxon>
        <taxon>Exocentrus</taxon>
    </lineage>
</organism>
<sequence length="85" mass="9797">MLTLTIIQHRNKVLPIHLWAGSICELKFTRFGFYSIPCKCGKVKEHPVGFTPPRPDAGWLLIETLRLTFRDNSKFVKISPKSDKK</sequence>
<evidence type="ECO:0000313" key="2">
    <source>
        <dbReference type="Proteomes" id="UP001159042"/>
    </source>
</evidence>
<comment type="caution">
    <text evidence="1">The sequence shown here is derived from an EMBL/GenBank/DDBJ whole genome shotgun (WGS) entry which is preliminary data.</text>
</comment>
<name>A0AAV8W4R3_9CUCU</name>